<accession>A0ACC2JH05</accession>
<evidence type="ECO:0000313" key="1">
    <source>
        <dbReference type="EMBL" id="KAJ8126715.1"/>
    </source>
</evidence>
<keyword evidence="2" id="KW-1185">Reference proteome</keyword>
<sequence length="499" mass="56220">MARFTTSDGSFVVQSTSMSGVPSVPADRNGDLGYFEHSLGKKGQKILVFKTIMEIDTGAKMDKSKTIGTISTRNGDGILMSAHSGYSSGQNREETACLDTAKWNHLALHHLAQQVRFKFPTNIRDNSGGAIPEEHRGRAHAGHVEVLLACWFVVETVRKTFDFNNKPEEWLITQMKSLKSADLGHRRAAFITIDNEPCRTCLQLLNKVSQYTGILFMVIGSQGIGPVIVRINGQRREDTISDVFSDSDSQHEGREEEGRLQADRAEAPCNVPPATPVQRRPAGSYWRNNTEQWTPEDPEELLSSYKKKTPVYEFPGYDSVPRPPPQLQSIKPQNVPIAGSTPNALVGGIRDSEVTREDSLKDWEDLGGGLMIYFPSATKKQDQDPFKHEHAFLRQPTFSDQRQRYTSPTSQSNGQAYARAAYEAIRESAEHEEIHKANQGDQCPRMLHRHTHYSGRVLPRRVQPALQLREFYHRPVNNASDESVFTSRYAILRPGRHYY</sequence>
<protein>
    <submittedName>
        <fullName evidence="1">Uncharacterized protein</fullName>
    </submittedName>
</protein>
<dbReference type="Proteomes" id="UP001153332">
    <property type="component" value="Unassembled WGS sequence"/>
</dbReference>
<gene>
    <name evidence="1" type="ORF">O1611_g6922</name>
</gene>
<proteinExistence type="predicted"/>
<evidence type="ECO:0000313" key="2">
    <source>
        <dbReference type="Proteomes" id="UP001153332"/>
    </source>
</evidence>
<dbReference type="EMBL" id="JAPUUL010001729">
    <property type="protein sequence ID" value="KAJ8126715.1"/>
    <property type="molecule type" value="Genomic_DNA"/>
</dbReference>
<comment type="caution">
    <text evidence="1">The sequence shown here is derived from an EMBL/GenBank/DDBJ whole genome shotgun (WGS) entry which is preliminary data.</text>
</comment>
<reference evidence="1" key="1">
    <citation type="submission" date="2022-12" db="EMBL/GenBank/DDBJ databases">
        <title>Genome Sequence of Lasiodiplodia mahajangana.</title>
        <authorList>
            <person name="Buettner E."/>
        </authorList>
    </citation>
    <scope>NUCLEOTIDE SEQUENCE</scope>
    <source>
        <strain evidence="1">VT137</strain>
    </source>
</reference>
<name>A0ACC2JH05_9PEZI</name>
<organism evidence="1 2">
    <name type="scientific">Lasiodiplodia mahajangana</name>
    <dbReference type="NCBI Taxonomy" id="1108764"/>
    <lineage>
        <taxon>Eukaryota</taxon>
        <taxon>Fungi</taxon>
        <taxon>Dikarya</taxon>
        <taxon>Ascomycota</taxon>
        <taxon>Pezizomycotina</taxon>
        <taxon>Dothideomycetes</taxon>
        <taxon>Dothideomycetes incertae sedis</taxon>
        <taxon>Botryosphaeriales</taxon>
        <taxon>Botryosphaeriaceae</taxon>
        <taxon>Lasiodiplodia</taxon>
    </lineage>
</organism>